<gene>
    <name evidence="1" type="ORF">IQ247_02545</name>
</gene>
<sequence>MPENSGLGEQALNKVAEIGLSSQLDEVEDLNVDIKTNPFKAIQGEVESVDIDGDGLVMEKDLRMEELDMHIENVAINPMSAAFGKIELTKPTLGSARVVLLEEDINRAFNSEYVQQQLQSQKININGRPTNILPQKVDFRLPGDNKIQLNATVLLKETGETNQVAFSAVPRVSAGGKTVTLENVEYDKNQENSSELAEALINQTSELLNLSNFDLEGMDLTVKSLEVETGKLVLLAEAYVEKIPTE</sequence>
<dbReference type="InterPro" id="IPR021373">
    <property type="entry name" value="DUF2993"/>
</dbReference>
<dbReference type="RefSeq" id="WP_193916723.1">
    <property type="nucleotide sequence ID" value="NZ_JADEWL010000005.1"/>
</dbReference>
<name>A0A8J7JRQ9_9CYAN</name>
<keyword evidence="2" id="KW-1185">Reference proteome</keyword>
<organism evidence="1 2">
    <name type="scientific">Plectonema cf. radiosum LEGE 06105</name>
    <dbReference type="NCBI Taxonomy" id="945769"/>
    <lineage>
        <taxon>Bacteria</taxon>
        <taxon>Bacillati</taxon>
        <taxon>Cyanobacteriota</taxon>
        <taxon>Cyanophyceae</taxon>
        <taxon>Oscillatoriophycideae</taxon>
        <taxon>Oscillatoriales</taxon>
        <taxon>Microcoleaceae</taxon>
        <taxon>Plectonema</taxon>
    </lineage>
</organism>
<evidence type="ECO:0000313" key="1">
    <source>
        <dbReference type="EMBL" id="MBE9211604.1"/>
    </source>
</evidence>
<accession>A0A8J7JRQ9</accession>
<comment type="caution">
    <text evidence="1">The sequence shown here is derived from an EMBL/GenBank/DDBJ whole genome shotgun (WGS) entry which is preliminary data.</text>
</comment>
<dbReference type="EMBL" id="JADEWL010000005">
    <property type="protein sequence ID" value="MBE9211604.1"/>
    <property type="molecule type" value="Genomic_DNA"/>
</dbReference>
<protein>
    <submittedName>
        <fullName evidence="1">DUF2993 domain-containing protein</fullName>
    </submittedName>
</protein>
<dbReference type="Proteomes" id="UP000620559">
    <property type="component" value="Unassembled WGS sequence"/>
</dbReference>
<proteinExistence type="predicted"/>
<reference evidence="1" key="1">
    <citation type="submission" date="2020-10" db="EMBL/GenBank/DDBJ databases">
        <authorList>
            <person name="Castelo-Branco R."/>
            <person name="Eusebio N."/>
            <person name="Adriana R."/>
            <person name="Vieira A."/>
            <person name="Brugerolle De Fraissinette N."/>
            <person name="Rezende De Castro R."/>
            <person name="Schneider M.P."/>
            <person name="Vasconcelos V."/>
            <person name="Leao P.N."/>
        </authorList>
    </citation>
    <scope>NUCLEOTIDE SEQUENCE</scope>
    <source>
        <strain evidence="1">LEGE 06105</strain>
    </source>
</reference>
<evidence type="ECO:0000313" key="2">
    <source>
        <dbReference type="Proteomes" id="UP000620559"/>
    </source>
</evidence>
<dbReference type="AlphaFoldDB" id="A0A8J7JRQ9"/>
<dbReference type="Pfam" id="PF11209">
    <property type="entry name" value="LmeA"/>
    <property type="match status" value="1"/>
</dbReference>